<evidence type="ECO:0000313" key="2">
    <source>
        <dbReference type="EMBL" id="MPM26586.1"/>
    </source>
</evidence>
<feature type="compositionally biased region" description="Basic and acidic residues" evidence="1">
    <location>
        <begin position="350"/>
        <end position="380"/>
    </location>
</feature>
<feature type="compositionally biased region" description="Basic residues" evidence="1">
    <location>
        <begin position="660"/>
        <end position="670"/>
    </location>
</feature>
<gene>
    <name evidence="2" type="ORF">SDC9_73090</name>
</gene>
<evidence type="ECO:0008006" key="3">
    <source>
        <dbReference type="Google" id="ProtNLM"/>
    </source>
</evidence>
<evidence type="ECO:0000256" key="1">
    <source>
        <dbReference type="SAM" id="MobiDB-lite"/>
    </source>
</evidence>
<proteinExistence type="predicted"/>
<reference evidence="2" key="1">
    <citation type="submission" date="2019-08" db="EMBL/GenBank/DDBJ databases">
        <authorList>
            <person name="Kucharzyk K."/>
            <person name="Murdoch R.W."/>
            <person name="Higgins S."/>
            <person name="Loffler F."/>
        </authorList>
    </citation>
    <scope>NUCLEOTIDE SEQUENCE</scope>
</reference>
<comment type="caution">
    <text evidence="2">The sequence shown here is derived from an EMBL/GenBank/DDBJ whole genome shotgun (WGS) entry which is preliminary data.</text>
</comment>
<feature type="region of interest" description="Disordered" evidence="1">
    <location>
        <begin position="640"/>
        <end position="677"/>
    </location>
</feature>
<feature type="region of interest" description="Disordered" evidence="1">
    <location>
        <begin position="339"/>
        <end position="380"/>
    </location>
</feature>
<sequence>MDYQPSHIGLVAAGKRDILPGNEYDHLIERSDGGKTLVDPNGNIADTMVQIGRVLGKYYKDTEGLAPVLKGSSKLETCRNIWDFIFNHIQYELDQPGEEQLRRPARAWADRRTGVDCDCYSIFAGSILMNLGVPFKLRITKYDGRAYYQHVYVVVPNGSSEIIIDPVLNQFNYEKQFSGHKDYTMEGLGIPIHVLHGVDDAPARVSVIDNLLNGSGIGSAESKEQAIFNHLIETRNNIVENPGLIDSVEYSQGFLEMLNYAIDNFWKGPKARAKAFKVLAANEAAINKRNGVTLDDLDGVNDPDDEYIEGFAGFDVSEAVDDDDLYQFNGIGDLAGKEEREARKKARKEKKAEKKAEKAQKKADKKAERKEEKSERKQERREAKGFFRKIGVALEQGGEKFIKYNPITIAARNGFLVALRLNAVKMSSRLKWGYATAEQAKAGGISDKKHQAAKRALAKIEKLFDDKLQGSKVSLKNAILSGKHNISGFDDDYVENISGLGELVTAAAMTAAAPVIIKVIDTIGDEMGPVEKEEGAADIFADSGMDKNATQEKKESWIKTLLKNIFGKKEAADAMKDVEMEDKSLPDGGGNTADDPPVDKPLLTKIGDFVQANPILTAGICAGAAYAFIPSVREGVNNMFSGSKSKKQVSSGTAGLGKLPAKKSRKKSKKVSSINLK</sequence>
<dbReference type="EMBL" id="VSSQ01004773">
    <property type="protein sequence ID" value="MPM26586.1"/>
    <property type="molecule type" value="Genomic_DNA"/>
</dbReference>
<protein>
    <recommendedName>
        <fullName evidence="3">Transglutaminase-like domain-containing protein</fullName>
    </recommendedName>
</protein>
<organism evidence="2">
    <name type="scientific">bioreactor metagenome</name>
    <dbReference type="NCBI Taxonomy" id="1076179"/>
    <lineage>
        <taxon>unclassified sequences</taxon>
        <taxon>metagenomes</taxon>
        <taxon>ecological metagenomes</taxon>
    </lineage>
</organism>
<dbReference type="AlphaFoldDB" id="A0A644YDF9"/>
<name>A0A644YDF9_9ZZZZ</name>
<accession>A0A644YDF9</accession>